<feature type="domain" description="Mce/MlaD" evidence="2">
    <location>
        <begin position="36"/>
        <end position="113"/>
    </location>
</feature>
<evidence type="ECO:0000256" key="1">
    <source>
        <dbReference type="SAM" id="Phobius"/>
    </source>
</evidence>
<gene>
    <name evidence="3" type="ORF">MNBD_ALPHA02-2387</name>
</gene>
<feature type="transmembrane region" description="Helical" evidence="1">
    <location>
        <begin position="6"/>
        <end position="26"/>
    </location>
</feature>
<name>A0A3B0RZ15_9ZZZZ</name>
<dbReference type="EMBL" id="UOED01000107">
    <property type="protein sequence ID" value="VAV96291.1"/>
    <property type="molecule type" value="Genomic_DNA"/>
</dbReference>
<dbReference type="AlphaFoldDB" id="A0A3B0RZ15"/>
<evidence type="ECO:0000313" key="3">
    <source>
        <dbReference type="EMBL" id="VAV96291.1"/>
    </source>
</evidence>
<protein>
    <submittedName>
        <fullName evidence="3">Phospholipid ABC transporter substrate-binding protein MlaD</fullName>
    </submittedName>
</protein>
<keyword evidence="1" id="KW-1133">Transmembrane helix</keyword>
<proteinExistence type="predicted"/>
<keyword evidence="1" id="KW-0472">Membrane</keyword>
<dbReference type="InterPro" id="IPR052336">
    <property type="entry name" value="MlaD_Phospholipid_Transporter"/>
</dbReference>
<sequence>MKNNIVETLMGAIILVVAGSFLYFAFSHANVSTSGGKSYIVKFDKVDGLSVGGDVKISGIKVGSITDQYLDKDTFFAVVKISIDPSIVLSDSTFAKITSEGLLGGNYLVLDPGDDADEILQEGDEITNTQGAVDFLGLLDKFAGSGKGEDK</sequence>
<keyword evidence="1" id="KW-0812">Transmembrane</keyword>
<dbReference type="InterPro" id="IPR003399">
    <property type="entry name" value="Mce/MlaD"/>
</dbReference>
<dbReference type="PANTHER" id="PTHR33371:SF4">
    <property type="entry name" value="INTERMEMBRANE PHOSPHOLIPID TRANSPORT SYSTEM BINDING PROTEIN MLAD"/>
    <property type="match status" value="1"/>
</dbReference>
<organism evidence="3">
    <name type="scientific">hydrothermal vent metagenome</name>
    <dbReference type="NCBI Taxonomy" id="652676"/>
    <lineage>
        <taxon>unclassified sequences</taxon>
        <taxon>metagenomes</taxon>
        <taxon>ecological metagenomes</taxon>
    </lineage>
</organism>
<dbReference type="PANTHER" id="PTHR33371">
    <property type="entry name" value="INTERMEMBRANE PHOSPHOLIPID TRANSPORT SYSTEM BINDING PROTEIN MLAD-RELATED"/>
    <property type="match status" value="1"/>
</dbReference>
<evidence type="ECO:0000259" key="2">
    <source>
        <dbReference type="Pfam" id="PF02470"/>
    </source>
</evidence>
<accession>A0A3B0RZ15</accession>
<reference evidence="3" key="1">
    <citation type="submission" date="2018-06" db="EMBL/GenBank/DDBJ databases">
        <authorList>
            <person name="Zhirakovskaya E."/>
        </authorList>
    </citation>
    <scope>NUCLEOTIDE SEQUENCE</scope>
</reference>
<dbReference type="Pfam" id="PF02470">
    <property type="entry name" value="MlaD"/>
    <property type="match status" value="1"/>
</dbReference>